<feature type="transmembrane region" description="Helical" evidence="8">
    <location>
        <begin position="193"/>
        <end position="210"/>
    </location>
</feature>
<comment type="similarity">
    <text evidence="3">Belongs to the PIGC family.</text>
</comment>
<keyword evidence="10" id="KW-1185">Reference proteome</keyword>
<comment type="subcellular location">
    <subcellularLocation>
        <location evidence="1">Membrane</location>
        <topology evidence="1">Multi-pass membrane protein</topology>
    </subcellularLocation>
</comment>
<dbReference type="PANTHER" id="PTHR12982">
    <property type="entry name" value="PHOSPHATIDYLINOSITOL GLYCAN, CLASS C"/>
    <property type="match status" value="1"/>
</dbReference>
<accession>A0ABQ9E4R8</accession>
<feature type="non-terminal residue" evidence="9">
    <location>
        <position position="215"/>
    </location>
</feature>
<feature type="transmembrane region" description="Helical" evidence="8">
    <location>
        <begin position="74"/>
        <end position="96"/>
    </location>
</feature>
<evidence type="ECO:0000256" key="6">
    <source>
        <dbReference type="ARBA" id="ARBA00022989"/>
    </source>
</evidence>
<keyword evidence="6 8" id="KW-1133">Transmembrane helix</keyword>
<evidence type="ECO:0000256" key="5">
    <source>
        <dbReference type="ARBA" id="ARBA00022692"/>
    </source>
</evidence>
<keyword evidence="7 8" id="KW-0472">Membrane</keyword>
<dbReference type="PIRSF" id="PIRSF016104">
    <property type="entry name" value="GPI2"/>
    <property type="match status" value="1"/>
</dbReference>
<dbReference type="Pfam" id="PF06432">
    <property type="entry name" value="GPI2"/>
    <property type="match status" value="1"/>
</dbReference>
<dbReference type="InterPro" id="IPR009450">
    <property type="entry name" value="Plno_GlcNAc_GPI2"/>
</dbReference>
<evidence type="ECO:0000256" key="8">
    <source>
        <dbReference type="SAM" id="Phobius"/>
    </source>
</evidence>
<evidence type="ECO:0000256" key="4">
    <source>
        <dbReference type="ARBA" id="ARBA00022502"/>
    </source>
</evidence>
<keyword evidence="5 8" id="KW-0812">Transmembrane</keyword>
<proteinExistence type="inferred from homology"/>
<evidence type="ECO:0000313" key="10">
    <source>
        <dbReference type="Proteomes" id="UP001217089"/>
    </source>
</evidence>
<gene>
    <name evidence="9" type="ORF">KUTeg_021644</name>
</gene>
<protein>
    <recommendedName>
        <fullName evidence="11">Phosphatidylinositol N-acetylglucosaminyltransferase subunit C</fullName>
    </recommendedName>
</protein>
<comment type="pathway">
    <text evidence="2">Glycolipid biosynthesis; glycosylphosphatidylinositol-anchor biosynthesis.</text>
</comment>
<reference evidence="9 10" key="1">
    <citation type="submission" date="2022-12" db="EMBL/GenBank/DDBJ databases">
        <title>Chromosome-level genome of Tegillarca granosa.</title>
        <authorList>
            <person name="Kim J."/>
        </authorList>
    </citation>
    <scope>NUCLEOTIDE SEQUENCE [LARGE SCALE GENOMIC DNA]</scope>
    <source>
        <strain evidence="9">Teg-2019</strain>
        <tissue evidence="9">Adductor muscle</tissue>
    </source>
</reference>
<evidence type="ECO:0000256" key="7">
    <source>
        <dbReference type="ARBA" id="ARBA00023136"/>
    </source>
</evidence>
<feature type="transmembrane region" description="Helical" evidence="8">
    <location>
        <begin position="117"/>
        <end position="135"/>
    </location>
</feature>
<evidence type="ECO:0000313" key="9">
    <source>
        <dbReference type="EMBL" id="KAJ8300125.1"/>
    </source>
</evidence>
<comment type="caution">
    <text evidence="9">The sequence shown here is derived from an EMBL/GenBank/DDBJ whole genome shotgun (WGS) entry which is preliminary data.</text>
</comment>
<name>A0ABQ9E4R8_TEGGR</name>
<evidence type="ECO:0000256" key="1">
    <source>
        <dbReference type="ARBA" id="ARBA00004141"/>
    </source>
</evidence>
<organism evidence="9 10">
    <name type="scientific">Tegillarca granosa</name>
    <name type="common">Malaysian cockle</name>
    <name type="synonym">Anadara granosa</name>
    <dbReference type="NCBI Taxonomy" id="220873"/>
    <lineage>
        <taxon>Eukaryota</taxon>
        <taxon>Metazoa</taxon>
        <taxon>Spiralia</taxon>
        <taxon>Lophotrochozoa</taxon>
        <taxon>Mollusca</taxon>
        <taxon>Bivalvia</taxon>
        <taxon>Autobranchia</taxon>
        <taxon>Pteriomorphia</taxon>
        <taxon>Arcoida</taxon>
        <taxon>Arcoidea</taxon>
        <taxon>Arcidae</taxon>
        <taxon>Tegillarca</taxon>
    </lineage>
</organism>
<sequence>MVAKSKWRKILYENQNVPDNYVDETFLYELKKNLYIRNYDYWNVVRESGEVTQQISSVCLFVLVYIFMNEKTLSPEYLVAMATLFTVVGYIFNIYVTKFCFSEEESKRTVVDDMKTALMFAGFSFGLSPVLVTLTETVSTDTIYAMTTVMLLANLLFHDYGANAAMVSEALSLNAGIFASVCLASRLHTSWHAFAAVTFSLQIFGLFPAFRRKLK</sequence>
<dbReference type="EMBL" id="JARBDR010000919">
    <property type="protein sequence ID" value="KAJ8300125.1"/>
    <property type="molecule type" value="Genomic_DNA"/>
</dbReference>
<keyword evidence="4" id="KW-0337">GPI-anchor biosynthesis</keyword>
<dbReference type="Proteomes" id="UP001217089">
    <property type="component" value="Unassembled WGS sequence"/>
</dbReference>
<evidence type="ECO:0000256" key="2">
    <source>
        <dbReference type="ARBA" id="ARBA00004687"/>
    </source>
</evidence>
<dbReference type="PANTHER" id="PTHR12982:SF0">
    <property type="entry name" value="PHOSPHATIDYLINOSITOL N-ACETYLGLUCOSAMINYLTRANSFERASE SUBUNIT C"/>
    <property type="match status" value="1"/>
</dbReference>
<evidence type="ECO:0000256" key="3">
    <source>
        <dbReference type="ARBA" id="ARBA00008321"/>
    </source>
</evidence>
<evidence type="ECO:0008006" key="11">
    <source>
        <dbReference type="Google" id="ProtNLM"/>
    </source>
</evidence>